<accession>A0ABU0I778</accession>
<dbReference type="Proteomes" id="UP001235269">
    <property type="component" value="Unassembled WGS sequence"/>
</dbReference>
<dbReference type="EMBL" id="JAUSWH010000001">
    <property type="protein sequence ID" value="MDQ0454082.1"/>
    <property type="molecule type" value="Genomic_DNA"/>
</dbReference>
<sequence length="113" mass="12292">MSDYPGNGQKVNFDDLDGRSNHAPHGMASVFPESLDQTLKCRAAIARLLHDKVMFMGNPHKGVLPSPLRRRIPRKHNPGIGQDPCITPCKGEDIQTAPTGGNVIIQPALKLAF</sequence>
<gene>
    <name evidence="2" type="ORF">QO005_000397</name>
</gene>
<dbReference type="RefSeq" id="WP_307156289.1">
    <property type="nucleotide sequence ID" value="NZ_JAUSWH010000001.1"/>
</dbReference>
<proteinExistence type="predicted"/>
<protein>
    <submittedName>
        <fullName evidence="2">Uncharacterized protein</fullName>
    </submittedName>
</protein>
<evidence type="ECO:0000256" key="1">
    <source>
        <dbReference type="SAM" id="MobiDB-lite"/>
    </source>
</evidence>
<organism evidence="2 3">
    <name type="scientific">Rhizobium paknamense</name>
    <dbReference type="NCBI Taxonomy" id="1206817"/>
    <lineage>
        <taxon>Bacteria</taxon>
        <taxon>Pseudomonadati</taxon>
        <taxon>Pseudomonadota</taxon>
        <taxon>Alphaproteobacteria</taxon>
        <taxon>Hyphomicrobiales</taxon>
        <taxon>Rhizobiaceae</taxon>
        <taxon>Rhizobium/Agrobacterium group</taxon>
        <taxon>Rhizobium</taxon>
    </lineage>
</organism>
<evidence type="ECO:0000313" key="3">
    <source>
        <dbReference type="Proteomes" id="UP001235269"/>
    </source>
</evidence>
<name>A0ABU0I778_9HYPH</name>
<feature type="compositionally biased region" description="Basic residues" evidence="1">
    <location>
        <begin position="68"/>
        <end position="77"/>
    </location>
</feature>
<comment type="caution">
    <text evidence="2">The sequence shown here is derived from an EMBL/GenBank/DDBJ whole genome shotgun (WGS) entry which is preliminary data.</text>
</comment>
<reference evidence="2 3" key="1">
    <citation type="submission" date="2023-07" db="EMBL/GenBank/DDBJ databases">
        <title>Genomic Encyclopedia of Type Strains, Phase IV (KMG-IV): sequencing the most valuable type-strain genomes for metagenomic binning, comparative biology and taxonomic classification.</title>
        <authorList>
            <person name="Goeker M."/>
        </authorList>
    </citation>
    <scope>NUCLEOTIDE SEQUENCE [LARGE SCALE GENOMIC DNA]</scope>
    <source>
        <strain evidence="2 3">DSM 100301</strain>
    </source>
</reference>
<keyword evidence="3" id="KW-1185">Reference proteome</keyword>
<evidence type="ECO:0000313" key="2">
    <source>
        <dbReference type="EMBL" id="MDQ0454082.1"/>
    </source>
</evidence>
<feature type="region of interest" description="Disordered" evidence="1">
    <location>
        <begin position="59"/>
        <end position="87"/>
    </location>
</feature>
<feature type="region of interest" description="Disordered" evidence="1">
    <location>
        <begin position="1"/>
        <end position="25"/>
    </location>
</feature>